<proteinExistence type="predicted"/>
<evidence type="ECO:0000259" key="2">
    <source>
        <dbReference type="SMART" id="SM00460"/>
    </source>
</evidence>
<evidence type="ECO:0000313" key="3">
    <source>
        <dbReference type="EMBL" id="PZN82602.1"/>
    </source>
</evidence>
<dbReference type="InterPro" id="IPR002931">
    <property type="entry name" value="Transglutaminase-like"/>
</dbReference>
<protein>
    <recommendedName>
        <fullName evidence="2">Transglutaminase-like domain-containing protein</fullName>
    </recommendedName>
</protein>
<dbReference type="InterPro" id="IPR038765">
    <property type="entry name" value="Papain-like_cys_pep_sf"/>
</dbReference>
<evidence type="ECO:0000256" key="1">
    <source>
        <dbReference type="SAM" id="MobiDB-lite"/>
    </source>
</evidence>
<feature type="compositionally biased region" description="Basic and acidic residues" evidence="1">
    <location>
        <begin position="72"/>
        <end position="87"/>
    </location>
</feature>
<dbReference type="AlphaFoldDB" id="A0A2W4RFJ0"/>
<dbReference type="Gene3D" id="3.10.620.30">
    <property type="match status" value="1"/>
</dbReference>
<comment type="caution">
    <text evidence="3">The sequence shown here is derived from an EMBL/GenBank/DDBJ whole genome shotgun (WGS) entry which is preliminary data.</text>
</comment>
<accession>A0A2W4RFJ0</accession>
<dbReference type="Proteomes" id="UP000249396">
    <property type="component" value="Unassembled WGS sequence"/>
</dbReference>
<organism evidence="3 4">
    <name type="scientific">Candidatus Methylumidiphilus alinenensis</name>
    <dbReference type="NCBI Taxonomy" id="2202197"/>
    <lineage>
        <taxon>Bacteria</taxon>
        <taxon>Pseudomonadati</taxon>
        <taxon>Pseudomonadota</taxon>
        <taxon>Gammaproteobacteria</taxon>
        <taxon>Methylococcales</taxon>
        <taxon>Candidatus Methylumidiphilus</taxon>
    </lineage>
</organism>
<dbReference type="PANTHER" id="PTHR33490">
    <property type="entry name" value="BLR5614 PROTEIN-RELATED"/>
    <property type="match status" value="1"/>
</dbReference>
<feature type="domain" description="Transglutaminase-like" evidence="2">
    <location>
        <begin position="264"/>
        <end position="328"/>
    </location>
</feature>
<dbReference type="SMART" id="SM00460">
    <property type="entry name" value="TGc"/>
    <property type="match status" value="1"/>
</dbReference>
<gene>
    <name evidence="3" type="ORF">DM484_06150</name>
</gene>
<reference evidence="3 4" key="1">
    <citation type="journal article" date="2018" name="Aquat. Microb. Ecol.">
        <title>Gammaproteobacterial methanotrophs dominate.</title>
        <authorList>
            <person name="Rissanen A.J."/>
            <person name="Saarenheimo J."/>
            <person name="Tiirola M."/>
            <person name="Peura S."/>
            <person name="Aalto S.L."/>
            <person name="Karvinen A."/>
            <person name="Nykanen H."/>
        </authorList>
    </citation>
    <scope>NUCLEOTIDE SEQUENCE [LARGE SCALE GENOMIC DNA]</scope>
    <source>
        <strain evidence="3">AMbin10</strain>
    </source>
</reference>
<sequence>MDSIGPWPEETEVRLMIPIGKSPLTPLLQRGEPNGMSRRDCLKTGVALFASVAFKTAYPFPMGGYAVEINRHSGRDRRNPDSRDGGVQEHPCSLDSGDPCRNDGETSNPTNTHRQLRFTVSLANPKPHELQSQTLWLYVPVAEGPTQQLAALTVSMLHERLTDAIGHAIVKLDFPKFPPFATKLVSITAHVLLTREPVSTPLQNPQDWLGAEHFVETNDPRIQQLAAELKHPTDRETAESIYAWTRGNLHHTAYAADVLGALDALRRGGGDCTEYACLAIALARANGIPARRVGGFVTDHDSVLRAADYHDWAEVYFDGAWRLLDAHKGHWLEPAGQYVAFRHGRDEAPNPIGRSQRFRVLGELEVRLM</sequence>
<evidence type="ECO:0000313" key="4">
    <source>
        <dbReference type="Proteomes" id="UP000249396"/>
    </source>
</evidence>
<name>A0A2W4RFJ0_9GAMM</name>
<dbReference type="SUPFAM" id="SSF54001">
    <property type="entry name" value="Cysteine proteinases"/>
    <property type="match status" value="1"/>
</dbReference>
<dbReference type="EMBL" id="QJPH01000211">
    <property type="protein sequence ID" value="PZN82602.1"/>
    <property type="molecule type" value="Genomic_DNA"/>
</dbReference>
<feature type="region of interest" description="Disordered" evidence="1">
    <location>
        <begin position="72"/>
        <end position="113"/>
    </location>
</feature>
<dbReference type="Pfam" id="PF01841">
    <property type="entry name" value="Transglut_core"/>
    <property type="match status" value="1"/>
</dbReference>